<accession>A0A447CXI4</accession>
<dbReference type="InterPro" id="IPR000849">
    <property type="entry name" value="Sugar_P_transporter"/>
</dbReference>
<evidence type="ECO:0000259" key="6">
    <source>
        <dbReference type="PROSITE" id="PS50850"/>
    </source>
</evidence>
<dbReference type="GO" id="GO:0035435">
    <property type="term" value="P:phosphate ion transmembrane transport"/>
    <property type="evidence" value="ECO:0007669"/>
    <property type="project" value="TreeGrafter"/>
</dbReference>
<feature type="transmembrane region" description="Helical" evidence="5">
    <location>
        <begin position="12"/>
        <end position="31"/>
    </location>
</feature>
<dbReference type="AlphaFoldDB" id="A0A447CXI4"/>
<keyword evidence="3 5" id="KW-1133">Transmembrane helix</keyword>
<dbReference type="InterPro" id="IPR011701">
    <property type="entry name" value="MFS"/>
</dbReference>
<comment type="caution">
    <text evidence="8">The sequence shown here is derived from an EMBL/GenBank/DDBJ whole genome shotgun (WGS) entry which is preliminary data.</text>
</comment>
<feature type="transmembrane region" description="Helical" evidence="5">
    <location>
        <begin position="279"/>
        <end position="303"/>
    </location>
</feature>
<keyword evidence="2 5" id="KW-0812">Transmembrane</keyword>
<dbReference type="InterPro" id="IPR036259">
    <property type="entry name" value="MFS_trans_sf"/>
</dbReference>
<dbReference type="EMBL" id="UWOC01000158">
    <property type="protein sequence ID" value="VCU09937.1"/>
    <property type="molecule type" value="Genomic_DNA"/>
</dbReference>
<dbReference type="Proteomes" id="UP000438991">
    <property type="component" value="Unassembled WGS sequence"/>
</dbReference>
<dbReference type="GO" id="GO:0016020">
    <property type="term" value="C:membrane"/>
    <property type="evidence" value="ECO:0007669"/>
    <property type="project" value="InterPro"/>
</dbReference>
<evidence type="ECO:0000313" key="9">
    <source>
        <dbReference type="Proteomes" id="UP000289200"/>
    </source>
</evidence>
<reference evidence="7 10" key="3">
    <citation type="submission" date="2019-11" db="EMBL/GenBank/DDBJ databases">
        <title>Whole-genome sequence of Rhodoplanes serenus DSM 18633, type strain.</title>
        <authorList>
            <person name="Kyndt J.A."/>
            <person name="Meyer T.E."/>
        </authorList>
    </citation>
    <scope>NUCLEOTIDE SEQUENCE [LARGE SCALE GENOMIC DNA]</scope>
    <source>
        <strain evidence="7 10">DSM 18633</strain>
    </source>
</reference>
<comment type="subcellular location">
    <subcellularLocation>
        <location evidence="1">Endomembrane system</location>
        <topology evidence="1">Multi-pass membrane protein</topology>
    </subcellularLocation>
</comment>
<evidence type="ECO:0000313" key="7">
    <source>
        <dbReference type="EMBL" id="MTW18919.1"/>
    </source>
</evidence>
<dbReference type="Gene3D" id="1.20.1250.20">
    <property type="entry name" value="MFS general substrate transporter like domains"/>
    <property type="match status" value="2"/>
</dbReference>
<feature type="transmembrane region" description="Helical" evidence="5">
    <location>
        <begin position="106"/>
        <end position="128"/>
    </location>
</feature>
<dbReference type="SUPFAM" id="SSF103473">
    <property type="entry name" value="MFS general substrate transporter"/>
    <property type="match status" value="1"/>
</dbReference>
<gene>
    <name evidence="8" type="primary">glpT</name>
    <name evidence="7" type="ORF">GJ689_22230</name>
    <name evidence="8" type="ORF">RHODGE_RHODGE_03103</name>
</gene>
<feature type="transmembrane region" description="Helical" evidence="5">
    <location>
        <begin position="179"/>
        <end position="199"/>
    </location>
</feature>
<proteinExistence type="predicted"/>
<dbReference type="GO" id="GO:0061513">
    <property type="term" value="F:glucose 6-phosphate:phosphate antiporter activity"/>
    <property type="evidence" value="ECO:0007669"/>
    <property type="project" value="TreeGrafter"/>
</dbReference>
<dbReference type="OrthoDB" id="272777at2"/>
<feature type="domain" description="Major facilitator superfamily (MFS) profile" evidence="6">
    <location>
        <begin position="11"/>
        <end position="438"/>
    </location>
</feature>
<dbReference type="Pfam" id="PF07690">
    <property type="entry name" value="MFS_1"/>
    <property type="match status" value="1"/>
</dbReference>
<feature type="transmembrane region" description="Helical" evidence="5">
    <location>
        <begin position="382"/>
        <end position="403"/>
    </location>
</feature>
<dbReference type="EMBL" id="WNKV01000021">
    <property type="protein sequence ID" value="MTW18919.1"/>
    <property type="molecule type" value="Genomic_DNA"/>
</dbReference>
<dbReference type="PANTHER" id="PTHR43826:SF3">
    <property type="entry name" value="GLUCOSE-6-PHOSPHATE EXCHANGER SLC37A4"/>
    <property type="match status" value="1"/>
</dbReference>
<evidence type="ECO:0000256" key="4">
    <source>
        <dbReference type="ARBA" id="ARBA00023136"/>
    </source>
</evidence>
<sequence length="460" mass="49555">MTTFLKNKANYRWVILLACMLVYCTSQLVRWNYASITKYLMEDLHIGKPELGLLGSAFFYAYAVAQIPWGTAADVWGTRRVIPVGIGILSLFLAGFAFSGTFTEAVIWRAAMGVVAAAGYVPITSALAKWFSIKERGFAMEMYSGPGGGLGEVLTFLLIPIFAVVLAKGGLFGVTGWRASTLLMAMVVFLFAMLALLMLRSSPTDLGLPSIEKQEDKDEHQTLPYRQTLGIIAKDPALWIMSLVWSAYMVATRLVPGWLPLYATDFYIQEYGLTKEAAIIAGGGMATMYVIGRVVGTPGVGWISDRLLKRGIPRAAVIAAGLAIIACVFFLFTLHIPNTISLGLLAFFAGVIINIFPLVNASAAEIWSVRSAGFTMGIINMVGQFAGATALSVSGFMAATYSVKGGAFYTEFLGIWYLGIGTSILGALATLYMIHRERRSVLAKAAQAASDKTAEAARPA</sequence>
<dbReference type="InterPro" id="IPR020846">
    <property type="entry name" value="MFS_dom"/>
</dbReference>
<keyword evidence="4 5" id="KW-0472">Membrane</keyword>
<feature type="transmembrane region" description="Helical" evidence="5">
    <location>
        <begin position="315"/>
        <end position="334"/>
    </location>
</feature>
<reference evidence="8" key="1">
    <citation type="submission" date="2018-10" db="EMBL/GenBank/DDBJ databases">
        <authorList>
            <person name="Peiro R."/>
            <person name="Begona"/>
            <person name="Cbmso G."/>
            <person name="Lopez M."/>
            <person name="Gonzalez S."/>
            <person name="Sacristan E."/>
            <person name="Castillo E."/>
        </authorList>
    </citation>
    <scope>NUCLEOTIDE SEQUENCE</scope>
    <source>
        <strain evidence="8">Rhod_genome</strain>
    </source>
</reference>
<feature type="transmembrane region" description="Helical" evidence="5">
    <location>
        <begin position="149"/>
        <end position="167"/>
    </location>
</feature>
<dbReference type="InterPro" id="IPR051337">
    <property type="entry name" value="OPA_Antiporter"/>
</dbReference>
<feature type="transmembrane region" description="Helical" evidence="5">
    <location>
        <begin position="81"/>
        <end position="100"/>
    </location>
</feature>
<feature type="transmembrane region" description="Helical" evidence="5">
    <location>
        <begin position="237"/>
        <end position="259"/>
    </location>
</feature>
<dbReference type="PROSITE" id="PS50850">
    <property type="entry name" value="MFS"/>
    <property type="match status" value="1"/>
</dbReference>
<evidence type="ECO:0000256" key="3">
    <source>
        <dbReference type="ARBA" id="ARBA00022989"/>
    </source>
</evidence>
<evidence type="ECO:0000256" key="1">
    <source>
        <dbReference type="ARBA" id="ARBA00004127"/>
    </source>
</evidence>
<organism evidence="8 9">
    <name type="scientific">Rhodoplanes serenus</name>
    <dbReference type="NCBI Taxonomy" id="200615"/>
    <lineage>
        <taxon>Bacteria</taxon>
        <taxon>Pseudomonadati</taxon>
        <taxon>Pseudomonadota</taxon>
        <taxon>Alphaproteobacteria</taxon>
        <taxon>Hyphomicrobiales</taxon>
        <taxon>Nitrobacteraceae</taxon>
        <taxon>Rhodoplanes</taxon>
    </lineage>
</organism>
<keyword evidence="9" id="KW-1185">Reference proteome</keyword>
<evidence type="ECO:0000313" key="10">
    <source>
        <dbReference type="Proteomes" id="UP000438991"/>
    </source>
</evidence>
<evidence type="ECO:0000313" key="8">
    <source>
        <dbReference type="EMBL" id="VCU09937.1"/>
    </source>
</evidence>
<protein>
    <submittedName>
        <fullName evidence="8">Glycerol-3-phosphate transporter</fullName>
    </submittedName>
    <submittedName>
        <fullName evidence="7">MFS transporter</fullName>
    </submittedName>
</protein>
<dbReference type="GO" id="GO:0012505">
    <property type="term" value="C:endomembrane system"/>
    <property type="evidence" value="ECO:0007669"/>
    <property type="project" value="UniProtKB-SubCell"/>
</dbReference>
<feature type="transmembrane region" description="Helical" evidence="5">
    <location>
        <begin position="340"/>
        <end position="361"/>
    </location>
</feature>
<feature type="transmembrane region" description="Helical" evidence="5">
    <location>
        <begin position="51"/>
        <end position="69"/>
    </location>
</feature>
<name>A0A447CXI4_9BRAD</name>
<dbReference type="Proteomes" id="UP000289200">
    <property type="component" value="Unassembled WGS sequence"/>
</dbReference>
<evidence type="ECO:0000256" key="2">
    <source>
        <dbReference type="ARBA" id="ARBA00022692"/>
    </source>
</evidence>
<reference evidence="9" key="2">
    <citation type="submission" date="2018-10" db="EMBL/GenBank/DDBJ databases">
        <authorList>
            <person name="Peiro R."/>
            <person name="Begona"/>
            <person name="Cbmso G."/>
            <person name="Lopez M."/>
            <person name="Gonzalez S."/>
            <person name="Sacristan E."/>
            <person name="Castillo E."/>
        </authorList>
    </citation>
    <scope>NUCLEOTIDE SEQUENCE [LARGE SCALE GENOMIC DNA]</scope>
</reference>
<dbReference type="PANTHER" id="PTHR43826">
    <property type="entry name" value="GLUCOSE-6-PHOSPHATE EXCHANGER SLC37A4"/>
    <property type="match status" value="1"/>
</dbReference>
<evidence type="ECO:0000256" key="5">
    <source>
        <dbReference type="SAM" id="Phobius"/>
    </source>
</evidence>
<feature type="transmembrane region" description="Helical" evidence="5">
    <location>
        <begin position="415"/>
        <end position="434"/>
    </location>
</feature>
<dbReference type="PIRSF" id="PIRSF002808">
    <property type="entry name" value="Hexose_phosphate_transp"/>
    <property type="match status" value="1"/>
</dbReference>
<dbReference type="RefSeq" id="WP_129609722.1">
    <property type="nucleotide sequence ID" value="NZ_UWOC01000158.1"/>
</dbReference>